<comment type="caution">
    <text evidence="9">The sequence shown here is derived from an EMBL/GenBank/DDBJ whole genome shotgun (WGS) entry which is preliminary data.</text>
</comment>
<dbReference type="GO" id="GO:0008233">
    <property type="term" value="F:peptidase activity"/>
    <property type="evidence" value="ECO:0007669"/>
    <property type="project" value="UniProtKB-KW"/>
</dbReference>
<name>A0A5R9EJG1_9LACT</name>
<dbReference type="OrthoDB" id="9815055at2"/>
<protein>
    <recommendedName>
        <fullName evidence="11">Accessory gene regulator B</fullName>
    </recommendedName>
</protein>
<evidence type="ECO:0000256" key="7">
    <source>
        <dbReference type="ARBA" id="ARBA00023136"/>
    </source>
</evidence>
<keyword evidence="7 8" id="KW-0472">Membrane</keyword>
<reference evidence="9 10" key="1">
    <citation type="submission" date="2019-05" db="EMBL/GenBank/DDBJ databases">
        <title>The metagenome of a microbial culture collection derived from dairy environment covers the genomic content of the human microbiome.</title>
        <authorList>
            <person name="Roder T."/>
            <person name="Wuthrich D."/>
            <person name="Sattari Z."/>
            <person name="Von Ah U."/>
            <person name="Bar C."/>
            <person name="Ronchi F."/>
            <person name="Macpherson A.J."/>
            <person name="Ganal-Vonarburg S.C."/>
            <person name="Bruggmann R."/>
            <person name="Vergeres G."/>
        </authorList>
    </citation>
    <scope>NUCLEOTIDE SEQUENCE [LARGE SCALE GENOMIC DNA]</scope>
    <source>
        <strain evidence="9 10">FAM 24227</strain>
    </source>
</reference>
<evidence type="ECO:0000256" key="3">
    <source>
        <dbReference type="ARBA" id="ARBA00022670"/>
    </source>
</evidence>
<evidence type="ECO:0000256" key="4">
    <source>
        <dbReference type="ARBA" id="ARBA00022692"/>
    </source>
</evidence>
<keyword evidence="6 8" id="KW-1133">Transmembrane helix</keyword>
<dbReference type="GO" id="GO:0009372">
    <property type="term" value="P:quorum sensing"/>
    <property type="evidence" value="ECO:0007669"/>
    <property type="project" value="UniProtKB-KW"/>
</dbReference>
<accession>A0A5R9EJG1</accession>
<dbReference type="InterPro" id="IPR006741">
    <property type="entry name" value="AgrB"/>
</dbReference>
<sequence>MLKRKIINKTILMIENAYRLSDIEKECIDFGMNVVIHQIICFIIAGLIAIVFGVLIELMFVITFFIPLRIYGGGYHASRPSYCLFYSGVMFTLMSICLKFFELDYSTLHWIFIISFLVVFGIVHQWIKIFVKNLVFIENTNQIKIILLVMLIIYVIAFFIGKKHIMQYITLALNANVILLVMGIRNQILNLFKEKRTARF</sequence>
<dbReference type="GO" id="GO:0016020">
    <property type="term" value="C:membrane"/>
    <property type="evidence" value="ECO:0007669"/>
    <property type="project" value="InterPro"/>
</dbReference>
<dbReference type="GO" id="GO:0006508">
    <property type="term" value="P:proteolysis"/>
    <property type="evidence" value="ECO:0007669"/>
    <property type="project" value="UniProtKB-KW"/>
</dbReference>
<evidence type="ECO:0000256" key="2">
    <source>
        <dbReference type="ARBA" id="ARBA00022654"/>
    </source>
</evidence>
<evidence type="ECO:0000256" key="6">
    <source>
        <dbReference type="ARBA" id="ARBA00022989"/>
    </source>
</evidence>
<keyword evidence="4 8" id="KW-0812">Transmembrane</keyword>
<feature type="transmembrane region" description="Helical" evidence="8">
    <location>
        <begin position="143"/>
        <end position="160"/>
    </location>
</feature>
<dbReference type="Proteomes" id="UP000306420">
    <property type="component" value="Unassembled WGS sequence"/>
</dbReference>
<evidence type="ECO:0000256" key="8">
    <source>
        <dbReference type="SAM" id="Phobius"/>
    </source>
</evidence>
<keyword evidence="2" id="KW-0673">Quorum sensing</keyword>
<evidence type="ECO:0000256" key="5">
    <source>
        <dbReference type="ARBA" id="ARBA00022801"/>
    </source>
</evidence>
<proteinExistence type="predicted"/>
<dbReference type="RefSeq" id="WP_138403803.1">
    <property type="nucleotide sequence ID" value="NZ_VBSP01000004.1"/>
</dbReference>
<gene>
    <name evidence="9" type="ORF">FEZ33_02425</name>
</gene>
<keyword evidence="5" id="KW-0378">Hydrolase</keyword>
<feature type="transmembrane region" description="Helical" evidence="8">
    <location>
        <begin position="107"/>
        <end position="131"/>
    </location>
</feature>
<evidence type="ECO:0000313" key="10">
    <source>
        <dbReference type="Proteomes" id="UP000306420"/>
    </source>
</evidence>
<evidence type="ECO:0008006" key="11">
    <source>
        <dbReference type="Google" id="ProtNLM"/>
    </source>
</evidence>
<feature type="transmembrane region" description="Helical" evidence="8">
    <location>
        <begin position="80"/>
        <end position="101"/>
    </location>
</feature>
<organism evidence="9 10">
    <name type="scientific">Ruoffia tabacinasalis</name>
    <dbReference type="NCBI Taxonomy" id="87458"/>
    <lineage>
        <taxon>Bacteria</taxon>
        <taxon>Bacillati</taxon>
        <taxon>Bacillota</taxon>
        <taxon>Bacilli</taxon>
        <taxon>Lactobacillales</taxon>
        <taxon>Aerococcaceae</taxon>
        <taxon>Ruoffia</taxon>
    </lineage>
</organism>
<dbReference type="AlphaFoldDB" id="A0A5R9EJG1"/>
<evidence type="ECO:0000256" key="1">
    <source>
        <dbReference type="ARBA" id="ARBA00022475"/>
    </source>
</evidence>
<keyword evidence="3" id="KW-0645">Protease</keyword>
<dbReference type="EMBL" id="VBSP01000004">
    <property type="protein sequence ID" value="TLQ49093.1"/>
    <property type="molecule type" value="Genomic_DNA"/>
</dbReference>
<dbReference type="Pfam" id="PF04647">
    <property type="entry name" value="AgrB"/>
    <property type="match status" value="1"/>
</dbReference>
<feature type="transmembrane region" description="Helical" evidence="8">
    <location>
        <begin position="35"/>
        <end position="68"/>
    </location>
</feature>
<keyword evidence="1" id="KW-1003">Cell membrane</keyword>
<evidence type="ECO:0000313" key="9">
    <source>
        <dbReference type="EMBL" id="TLQ49093.1"/>
    </source>
</evidence>